<name>H3NR80_9FIRM</name>
<feature type="transmembrane region" description="Helical" evidence="1">
    <location>
        <begin position="187"/>
        <end position="204"/>
    </location>
</feature>
<evidence type="ECO:0000313" key="4">
    <source>
        <dbReference type="Proteomes" id="UP000004191"/>
    </source>
</evidence>
<keyword evidence="4" id="KW-1185">Reference proteome</keyword>
<evidence type="ECO:0000259" key="2">
    <source>
        <dbReference type="Pfam" id="PF02517"/>
    </source>
</evidence>
<dbReference type="EMBL" id="AGEI01000037">
    <property type="protein sequence ID" value="EHR31674.1"/>
    <property type="molecule type" value="Genomic_DNA"/>
</dbReference>
<feature type="transmembrane region" description="Helical" evidence="1">
    <location>
        <begin position="216"/>
        <end position="234"/>
    </location>
</feature>
<comment type="caution">
    <text evidence="3">The sequence shown here is derived from an EMBL/GenBank/DDBJ whole genome shotgun (WGS) entry which is preliminary data.</text>
</comment>
<feature type="transmembrane region" description="Helical" evidence="1">
    <location>
        <begin position="163"/>
        <end position="181"/>
    </location>
</feature>
<gene>
    <name evidence="3" type="ORF">HMPREF9709_01841</name>
</gene>
<feature type="domain" description="CAAX prenyl protease 2/Lysostaphin resistance protein A-like" evidence="2">
    <location>
        <begin position="125"/>
        <end position="225"/>
    </location>
</feature>
<keyword evidence="1" id="KW-0472">Membrane</keyword>
<dbReference type="AlphaFoldDB" id="H3NR80"/>
<dbReference type="HOGENOM" id="CLU_115794_0_0_9"/>
<feature type="transmembrane region" description="Helical" evidence="1">
    <location>
        <begin position="85"/>
        <end position="104"/>
    </location>
</feature>
<reference evidence="3 4" key="1">
    <citation type="submission" date="2012-01" db="EMBL/GenBank/DDBJ databases">
        <title>The Genome Sequence of Helcococcus kunzii ATCC 51366.</title>
        <authorList>
            <consortium name="The Broad Institute Genome Sequencing Platform"/>
            <person name="Earl A."/>
            <person name="Ward D."/>
            <person name="Feldgarden M."/>
            <person name="Gevers D."/>
            <person name="Huys G."/>
            <person name="Young S.K."/>
            <person name="Zeng Q."/>
            <person name="Gargeya S."/>
            <person name="Fitzgerald M."/>
            <person name="Haas B."/>
            <person name="Abouelleil A."/>
            <person name="Alvarado L."/>
            <person name="Arachchi H.M."/>
            <person name="Berlin A."/>
            <person name="Chapman S.B."/>
            <person name="Gearin G."/>
            <person name="Goldberg J."/>
            <person name="Griggs A."/>
            <person name="Gujja S."/>
            <person name="Hansen M."/>
            <person name="Heiman D."/>
            <person name="Howarth C."/>
            <person name="Larimer J."/>
            <person name="Lui A."/>
            <person name="MacDonald P.J.P."/>
            <person name="McCowen C."/>
            <person name="Montmayeur A."/>
            <person name="Murphy C."/>
            <person name="Neiman D."/>
            <person name="Pearson M."/>
            <person name="Priest M."/>
            <person name="Roberts A."/>
            <person name="Saif S."/>
            <person name="Shea T."/>
            <person name="Sisk P."/>
            <person name="Stolte C."/>
            <person name="Sykes S."/>
            <person name="Wortman J."/>
            <person name="Nusbaum C."/>
            <person name="Birren B."/>
        </authorList>
    </citation>
    <scope>NUCLEOTIDE SEQUENCE [LARGE SCALE GENOMIC DNA]</scope>
    <source>
        <strain evidence="3 4">ATCC 51366</strain>
    </source>
</reference>
<organism evidence="3 4">
    <name type="scientific">Helcococcus kunzii ATCC 51366</name>
    <dbReference type="NCBI Taxonomy" id="883114"/>
    <lineage>
        <taxon>Bacteria</taxon>
        <taxon>Bacillati</taxon>
        <taxon>Bacillota</taxon>
        <taxon>Tissierellia</taxon>
        <taxon>Tissierellales</taxon>
        <taxon>Peptoniphilaceae</taxon>
        <taxon>Helcococcus</taxon>
    </lineage>
</organism>
<dbReference type="eggNOG" id="COG1266">
    <property type="taxonomic scope" value="Bacteria"/>
</dbReference>
<dbReference type="InterPro" id="IPR003675">
    <property type="entry name" value="Rce1/LyrA-like_dom"/>
</dbReference>
<dbReference type="Proteomes" id="UP000004191">
    <property type="component" value="Unassembled WGS sequence"/>
</dbReference>
<feature type="transmembrane region" description="Helical" evidence="1">
    <location>
        <begin position="41"/>
        <end position="61"/>
    </location>
</feature>
<dbReference type="STRING" id="883114.HMPREF9709_01841"/>
<accession>H3NR80</accession>
<dbReference type="PATRIC" id="fig|883114.3.peg.1839"/>
<protein>
    <recommendedName>
        <fullName evidence="2">CAAX prenyl protease 2/Lysostaphin resistance protein A-like domain-containing protein</fullName>
    </recommendedName>
</protein>
<evidence type="ECO:0000256" key="1">
    <source>
        <dbReference type="SAM" id="Phobius"/>
    </source>
</evidence>
<keyword evidence="1" id="KW-0812">Transmembrane</keyword>
<keyword evidence="1" id="KW-1133">Transmembrane helix</keyword>
<feature type="transmembrane region" description="Helical" evidence="1">
    <location>
        <begin position="7"/>
        <end position="29"/>
    </location>
</feature>
<evidence type="ECO:0000313" key="3">
    <source>
        <dbReference type="EMBL" id="EHR31674.1"/>
    </source>
</evidence>
<dbReference type="Pfam" id="PF02517">
    <property type="entry name" value="Rce1-like"/>
    <property type="match status" value="1"/>
</dbReference>
<sequence>MYIVEENLLHFISFKYTYMGIIKYIYILYTGGNMSLVINKLISSLIQIVLFSLIPFVYWYFKVRKNQKFTEWIGLKRIKRVDKTLILSILIVTIIYLIIGIIFLNSLSGVNNATSEFAGLRFKAILPIIIYAALNTALPEEILFRGFVLKRLVSKIGFNNGNLIQSLLFGLVHGVMFFPIVGVLKSLLIIFVTGCIAFAIGYINEKLSEGSIIPSFIIHTVSNLVAGLYVAFFFKS</sequence>
<dbReference type="GO" id="GO:0004175">
    <property type="term" value="F:endopeptidase activity"/>
    <property type="evidence" value="ECO:0007669"/>
    <property type="project" value="UniProtKB-ARBA"/>
</dbReference>
<proteinExistence type="predicted"/>
<dbReference type="GO" id="GO:0080120">
    <property type="term" value="P:CAAX-box protein maturation"/>
    <property type="evidence" value="ECO:0007669"/>
    <property type="project" value="UniProtKB-ARBA"/>
</dbReference>
<feature type="transmembrane region" description="Helical" evidence="1">
    <location>
        <begin position="124"/>
        <end position="143"/>
    </location>
</feature>